<dbReference type="STRING" id="671987.R0K439"/>
<feature type="region of interest" description="Disordered" evidence="1">
    <location>
        <begin position="749"/>
        <end position="835"/>
    </location>
</feature>
<feature type="compositionally biased region" description="Polar residues" evidence="1">
    <location>
        <begin position="226"/>
        <end position="244"/>
    </location>
</feature>
<dbReference type="OrthoDB" id="3941134at2759"/>
<feature type="compositionally biased region" description="Basic and acidic residues" evidence="1">
    <location>
        <begin position="90"/>
        <end position="103"/>
    </location>
</feature>
<accession>R0K439</accession>
<feature type="region of interest" description="Disordered" evidence="1">
    <location>
        <begin position="617"/>
        <end position="735"/>
    </location>
</feature>
<dbReference type="eggNOG" id="ENOG502SBSC">
    <property type="taxonomic scope" value="Eukaryota"/>
</dbReference>
<feature type="compositionally biased region" description="Basic and acidic residues" evidence="1">
    <location>
        <begin position="637"/>
        <end position="646"/>
    </location>
</feature>
<feature type="compositionally biased region" description="Basic and acidic residues" evidence="1">
    <location>
        <begin position="1"/>
        <end position="17"/>
    </location>
</feature>
<feature type="compositionally biased region" description="Low complexity" evidence="1">
    <location>
        <begin position="757"/>
        <end position="773"/>
    </location>
</feature>
<keyword evidence="3" id="KW-1185">Reference proteome</keyword>
<sequence>MDHWGDPWADNHADHQKSPIKFAIPSPQQPPHASAPVLVNACLDDAGWGNEEESFGDWTTPPAIDASAAPHVEPHTSHPSPVRDGQVVDDAPRWHVEERKESAIEDSEATWAEQSGHAPSPNNGISDTSETPTTIQADTKPERDTRDTPARSQPEDSASARPSTSQSETSRHEAPVESSRTSLEEERSVEKDTRQNEEEPETVHKEKSEEEVGSSSSESDGTENEFGTSTADTILTEGAQSQSDAVEEITGDVKEDTHEHAAVLTGPTTESPPTTASPSYGYQVDPALFDELFPPQKVDTDLGDAPEDPVYSTSGRKAWYRLTRKQTMREFNSGNGDDNYIRVTWVGSQVRAGVHKTIARWAREDRLSGTGAGARASFYWDTPAPVEPRTVKGHQRTKTSIPTQRIAAPMRQSLPSVATNTAAAFNWSSPVSTLDPWKQDSPALYSVPPPAAPKPITPDNEQKQEHRAVSIDLTRGVGEAQGRTSTTSLETPVVARIIAPPLPTTTSADALDDFSVLDTNTVVPEQRADVPDDDDDDWGDMISSADVPAPIPAFPISVPTPRDDVAQTLTSAPETLPDQDPSTDAMHTATIVRLKSTISPTSAIFGRKSFVPLGVEQGPIGPGILKPAKRRVTSTPEKPEKPKSEAPPKPSPDVIPFDVQDDVQDSVLPVSDASDVSDVSDVNDVEQASKVEINEPEPVVNHAVDQDFSVFESSTLEPEPATPKTPPRAPTIQSAPVVDAWADADFSFFESAPLPPTTTTTTTTTTTPTTTTTRSVHLQPNDASDPFSVFQTPPRSTSSASSAKTFARSSPPRNITPPATQPLTGATNSAQRRKNEQDRIIRDILGALPDLNYMLLR</sequence>
<reference evidence="2 3" key="1">
    <citation type="journal article" date="2012" name="PLoS Pathog.">
        <title>Diverse lifestyles and strategies of plant pathogenesis encoded in the genomes of eighteen Dothideomycetes fungi.</title>
        <authorList>
            <person name="Ohm R.A."/>
            <person name="Feau N."/>
            <person name="Henrissat B."/>
            <person name="Schoch C.L."/>
            <person name="Horwitz B.A."/>
            <person name="Barry K.W."/>
            <person name="Condon B.J."/>
            <person name="Copeland A.C."/>
            <person name="Dhillon B."/>
            <person name="Glaser F."/>
            <person name="Hesse C.N."/>
            <person name="Kosti I."/>
            <person name="LaButti K."/>
            <person name="Lindquist E.A."/>
            <person name="Lucas S."/>
            <person name="Salamov A.A."/>
            <person name="Bradshaw R.E."/>
            <person name="Ciuffetti L."/>
            <person name="Hamelin R.C."/>
            <person name="Kema G.H.J."/>
            <person name="Lawrence C."/>
            <person name="Scott J.A."/>
            <person name="Spatafora J.W."/>
            <person name="Turgeon B.G."/>
            <person name="de Wit P.J.G.M."/>
            <person name="Zhong S."/>
            <person name="Goodwin S.B."/>
            <person name="Grigoriev I.V."/>
        </authorList>
    </citation>
    <scope>NUCLEOTIDE SEQUENCE [LARGE SCALE GENOMIC DNA]</scope>
    <source>
        <strain evidence="3">28A</strain>
    </source>
</reference>
<evidence type="ECO:0000313" key="2">
    <source>
        <dbReference type="EMBL" id="EOA84339.1"/>
    </source>
</evidence>
<evidence type="ECO:0000313" key="3">
    <source>
        <dbReference type="Proteomes" id="UP000016935"/>
    </source>
</evidence>
<feature type="compositionally biased region" description="Low complexity" evidence="1">
    <location>
        <begin position="665"/>
        <end position="682"/>
    </location>
</feature>
<protein>
    <submittedName>
        <fullName evidence="2">Uncharacterized protein</fullName>
    </submittedName>
</protein>
<feature type="compositionally biased region" description="Low complexity" evidence="1">
    <location>
        <begin position="267"/>
        <end position="279"/>
    </location>
</feature>
<feature type="compositionally biased region" description="Polar residues" evidence="1">
    <location>
        <begin position="811"/>
        <end position="830"/>
    </location>
</feature>
<evidence type="ECO:0000256" key="1">
    <source>
        <dbReference type="SAM" id="MobiDB-lite"/>
    </source>
</evidence>
<organism evidence="2 3">
    <name type="scientific">Exserohilum turcicum (strain 28A)</name>
    <name type="common">Northern leaf blight fungus</name>
    <name type="synonym">Setosphaeria turcica</name>
    <dbReference type="NCBI Taxonomy" id="671987"/>
    <lineage>
        <taxon>Eukaryota</taxon>
        <taxon>Fungi</taxon>
        <taxon>Dikarya</taxon>
        <taxon>Ascomycota</taxon>
        <taxon>Pezizomycotina</taxon>
        <taxon>Dothideomycetes</taxon>
        <taxon>Pleosporomycetidae</taxon>
        <taxon>Pleosporales</taxon>
        <taxon>Pleosporineae</taxon>
        <taxon>Pleosporaceae</taxon>
        <taxon>Exserohilum</taxon>
    </lineage>
</organism>
<feature type="compositionally biased region" description="Basic and acidic residues" evidence="1">
    <location>
        <begin position="251"/>
        <end position="261"/>
    </location>
</feature>
<dbReference type="RefSeq" id="XP_008028174.1">
    <property type="nucleotide sequence ID" value="XM_008029983.1"/>
</dbReference>
<feature type="compositionally biased region" description="Polar residues" evidence="1">
    <location>
        <begin position="120"/>
        <end position="137"/>
    </location>
</feature>
<feature type="compositionally biased region" description="Pro residues" evidence="1">
    <location>
        <begin position="720"/>
        <end position="729"/>
    </location>
</feature>
<feature type="compositionally biased region" description="Basic and acidic residues" evidence="1">
    <location>
        <begin position="139"/>
        <end position="149"/>
    </location>
</feature>
<reference evidence="2 3" key="2">
    <citation type="journal article" date="2013" name="PLoS Genet.">
        <title>Comparative genome structure, secondary metabolite, and effector coding capacity across Cochliobolus pathogens.</title>
        <authorList>
            <person name="Condon B.J."/>
            <person name="Leng Y."/>
            <person name="Wu D."/>
            <person name="Bushley K.E."/>
            <person name="Ohm R.A."/>
            <person name="Otillar R."/>
            <person name="Martin J."/>
            <person name="Schackwitz W."/>
            <person name="Grimwood J."/>
            <person name="MohdZainudin N."/>
            <person name="Xue C."/>
            <person name="Wang R."/>
            <person name="Manning V.A."/>
            <person name="Dhillon B."/>
            <person name="Tu Z.J."/>
            <person name="Steffenson B.J."/>
            <person name="Salamov A."/>
            <person name="Sun H."/>
            <person name="Lowry S."/>
            <person name="LaButti K."/>
            <person name="Han J."/>
            <person name="Copeland A."/>
            <person name="Lindquist E."/>
            <person name="Barry K."/>
            <person name="Schmutz J."/>
            <person name="Baker S.E."/>
            <person name="Ciuffetti L.M."/>
            <person name="Grigoriev I.V."/>
            <person name="Zhong S."/>
            <person name="Turgeon B.G."/>
        </authorList>
    </citation>
    <scope>NUCLEOTIDE SEQUENCE [LARGE SCALE GENOMIC DNA]</scope>
    <source>
        <strain evidence="3">28A</strain>
    </source>
</reference>
<name>R0K439_EXST2</name>
<gene>
    <name evidence="2" type="ORF">SETTUDRAFT_42956</name>
</gene>
<proteinExistence type="predicted"/>
<feature type="compositionally biased region" description="Basic and acidic residues" evidence="1">
    <location>
        <begin position="182"/>
        <end position="210"/>
    </location>
</feature>
<dbReference type="AlphaFoldDB" id="R0K439"/>
<feature type="region of interest" description="Disordered" evidence="1">
    <location>
        <begin position="1"/>
        <end position="282"/>
    </location>
</feature>
<dbReference type="HOGENOM" id="CLU_326009_0_0_1"/>
<dbReference type="Proteomes" id="UP000016935">
    <property type="component" value="Unassembled WGS sequence"/>
</dbReference>
<dbReference type="GeneID" id="19404805"/>
<feature type="compositionally biased region" description="Low complexity" evidence="1">
    <location>
        <begin position="792"/>
        <end position="810"/>
    </location>
</feature>
<dbReference type="EMBL" id="KB908814">
    <property type="protein sequence ID" value="EOA84339.1"/>
    <property type="molecule type" value="Genomic_DNA"/>
</dbReference>